<feature type="transmembrane region" description="Helical" evidence="10">
    <location>
        <begin position="259"/>
        <end position="281"/>
    </location>
</feature>
<dbReference type="Gene3D" id="1.50.40.10">
    <property type="entry name" value="Mitochondrial carrier domain"/>
    <property type="match status" value="2"/>
</dbReference>
<sequence length="466" mass="52283">MWVLSARLTSLCNQRAHKCLSVAPQRLRVRHFRLGQRDRPVRWLRCCQSENGFDASPHPSEAQHTGENAGIRDVSMKSLVAGGSRDVPRRAPVSRRGFVRVLFPALLGLAAGSLWVRSTREGTLLKAEAVSLAPIPINPYARRRRKKQYEKYLELQKALIERNRKRRRYSRKPPIETDALPYSISALSAFIASAISTFIVHPIDTIKTRLQARGASCPLPPTQLYRGVVSNVWKEAPNAAIYLGVYELFKDILLRTPLLSTYPMICFLLAGGLGDAIGSIVRVPAEMLNKRLQLGLSATLREALHEVFWNPNNRLVVRVTWIAVLARDVPYGALQIAFYEQLKILMLNNPMIRTDGARGLFFDAFVGAIAGCAAAFLTTPADVIVTRLTSQYPQSYLETRRFMGVWGTGRRIVERDGWGGLFAGSLQRAAYYAPLIGLFFFLYETCRYVALHPDSVARFASPYLSF</sequence>
<gene>
    <name evidence="11" type="ORF">F1559_002296</name>
</gene>
<feature type="repeat" description="Solcar" evidence="8">
    <location>
        <begin position="358"/>
        <end position="449"/>
    </location>
</feature>
<comment type="similarity">
    <text evidence="2 9">Belongs to the mitochondrial carrier (TC 2.A.29) family.</text>
</comment>
<dbReference type="Pfam" id="PF00153">
    <property type="entry name" value="Mito_carr"/>
    <property type="match status" value="3"/>
</dbReference>
<keyword evidence="12" id="KW-1185">Reference proteome</keyword>
<evidence type="ECO:0000313" key="12">
    <source>
        <dbReference type="Proteomes" id="UP000530660"/>
    </source>
</evidence>
<feature type="transmembrane region" description="Helical" evidence="10">
    <location>
        <begin position="429"/>
        <end position="450"/>
    </location>
</feature>
<dbReference type="SUPFAM" id="SSF103506">
    <property type="entry name" value="Mitochondrial carrier"/>
    <property type="match status" value="1"/>
</dbReference>
<evidence type="ECO:0000256" key="4">
    <source>
        <dbReference type="ARBA" id="ARBA00022692"/>
    </source>
</evidence>
<keyword evidence="4 8" id="KW-0812">Transmembrane</keyword>
<evidence type="ECO:0000256" key="1">
    <source>
        <dbReference type="ARBA" id="ARBA00004141"/>
    </source>
</evidence>
<proteinExistence type="inferred from homology"/>
<evidence type="ECO:0000256" key="2">
    <source>
        <dbReference type="ARBA" id="ARBA00006375"/>
    </source>
</evidence>
<feature type="repeat" description="Solcar" evidence="8">
    <location>
        <begin position="180"/>
        <end position="252"/>
    </location>
</feature>
<protein>
    <submittedName>
        <fullName evidence="11">Uncharacterized protein</fullName>
    </submittedName>
</protein>
<dbReference type="AlphaFoldDB" id="A0A7J7IF47"/>
<dbReference type="EMBL" id="VWRR01000013">
    <property type="protein sequence ID" value="KAF6001723.1"/>
    <property type="molecule type" value="Genomic_DNA"/>
</dbReference>
<comment type="caution">
    <text evidence="11">The sequence shown here is derived from an EMBL/GenBank/DDBJ whole genome shotgun (WGS) entry which is preliminary data.</text>
</comment>
<dbReference type="OrthoDB" id="4560at2759"/>
<keyword evidence="7 8" id="KW-0472">Membrane</keyword>
<evidence type="ECO:0000256" key="8">
    <source>
        <dbReference type="PROSITE-ProRule" id="PRU00282"/>
    </source>
</evidence>
<dbReference type="PANTHER" id="PTHR45667">
    <property type="entry name" value="S-ADENOSYLMETHIONINE MITOCHONDRIAL CARRIER PROTEIN"/>
    <property type="match status" value="1"/>
</dbReference>
<evidence type="ECO:0000313" key="11">
    <source>
        <dbReference type="EMBL" id="KAF6001723.1"/>
    </source>
</evidence>
<evidence type="ECO:0000256" key="7">
    <source>
        <dbReference type="ARBA" id="ARBA00023136"/>
    </source>
</evidence>
<dbReference type="PROSITE" id="PS50920">
    <property type="entry name" value="SOLCAR"/>
    <property type="match status" value="2"/>
</dbReference>
<dbReference type="InterPro" id="IPR023395">
    <property type="entry name" value="MCP_dom_sf"/>
</dbReference>
<keyword evidence="5" id="KW-0677">Repeat</keyword>
<dbReference type="InterPro" id="IPR018108">
    <property type="entry name" value="MCP_transmembrane"/>
</dbReference>
<keyword evidence="6 10" id="KW-1133">Transmembrane helix</keyword>
<dbReference type="GO" id="GO:0016020">
    <property type="term" value="C:membrane"/>
    <property type="evidence" value="ECO:0007669"/>
    <property type="project" value="UniProtKB-SubCell"/>
</dbReference>
<name>A0A7J7IF47_9RHOD</name>
<keyword evidence="3 9" id="KW-0813">Transport</keyword>
<evidence type="ECO:0000256" key="10">
    <source>
        <dbReference type="SAM" id="Phobius"/>
    </source>
</evidence>
<comment type="subcellular location">
    <subcellularLocation>
        <location evidence="1">Membrane</location>
        <topology evidence="1">Multi-pass membrane protein</topology>
    </subcellularLocation>
</comment>
<evidence type="ECO:0000256" key="5">
    <source>
        <dbReference type="ARBA" id="ARBA00022737"/>
    </source>
</evidence>
<dbReference type="Proteomes" id="UP000530660">
    <property type="component" value="Unassembled WGS sequence"/>
</dbReference>
<evidence type="ECO:0000256" key="3">
    <source>
        <dbReference type="ARBA" id="ARBA00022448"/>
    </source>
</evidence>
<reference evidence="11 12" key="1">
    <citation type="journal article" date="2020" name="J. Phycol.">
        <title>Comparative genome analysis reveals Cyanidiococcus gen. nov., a new extremophilic red algal genus sister to Cyanidioschyzon (Cyanidioschyzonaceae, Rhodophyta).</title>
        <authorList>
            <person name="Liu S.-L."/>
            <person name="Chiang Y.-R."/>
            <person name="Yoon H.S."/>
            <person name="Fu H.-Y."/>
        </authorList>
    </citation>
    <scope>NUCLEOTIDE SEQUENCE [LARGE SCALE GENOMIC DNA]</scope>
    <source>
        <strain evidence="11 12">THAL066</strain>
    </source>
</reference>
<feature type="transmembrane region" description="Helical" evidence="10">
    <location>
        <begin position="360"/>
        <end position="378"/>
    </location>
</feature>
<accession>A0A7J7IF47</accession>
<evidence type="ECO:0000256" key="6">
    <source>
        <dbReference type="ARBA" id="ARBA00022989"/>
    </source>
</evidence>
<organism evidence="11 12">
    <name type="scientific">Cyanidiococcus yangmingshanensis</name>
    <dbReference type="NCBI Taxonomy" id="2690220"/>
    <lineage>
        <taxon>Eukaryota</taxon>
        <taxon>Rhodophyta</taxon>
        <taxon>Bangiophyceae</taxon>
        <taxon>Cyanidiales</taxon>
        <taxon>Cyanidiaceae</taxon>
        <taxon>Cyanidiococcus</taxon>
    </lineage>
</organism>
<evidence type="ECO:0000256" key="9">
    <source>
        <dbReference type="RuleBase" id="RU000488"/>
    </source>
</evidence>